<dbReference type="EMBL" id="SHKM01000002">
    <property type="protein sequence ID" value="RZT76258.1"/>
    <property type="molecule type" value="Genomic_DNA"/>
</dbReference>
<keyword evidence="2" id="KW-1133">Transmembrane helix</keyword>
<dbReference type="GO" id="GO:0004177">
    <property type="term" value="F:aminopeptidase activity"/>
    <property type="evidence" value="ECO:0007669"/>
    <property type="project" value="UniProtKB-KW"/>
</dbReference>
<dbReference type="Gene3D" id="3.40.50.1820">
    <property type="entry name" value="alpha/beta hydrolase"/>
    <property type="match status" value="1"/>
</dbReference>
<proteinExistence type="predicted"/>
<gene>
    <name evidence="4" type="ORF">EV678_2133</name>
</gene>
<reference evidence="4 5" key="1">
    <citation type="submission" date="2019-02" db="EMBL/GenBank/DDBJ databases">
        <title>Genomic Encyclopedia of Type Strains, Phase IV (KMG-IV): sequencing the most valuable type-strain genomes for metagenomic binning, comparative biology and taxonomic classification.</title>
        <authorList>
            <person name="Goeker M."/>
        </authorList>
    </citation>
    <scope>NUCLEOTIDE SEQUENCE [LARGE SCALE GENOMIC DNA]</scope>
    <source>
        <strain evidence="4 5">DSM 21223</strain>
    </source>
</reference>
<feature type="transmembrane region" description="Helical" evidence="2">
    <location>
        <begin position="6"/>
        <end position="28"/>
    </location>
</feature>
<evidence type="ECO:0000313" key="4">
    <source>
        <dbReference type="EMBL" id="RZT76258.1"/>
    </source>
</evidence>
<keyword evidence="2" id="KW-0812">Transmembrane</keyword>
<dbReference type="InterPro" id="IPR050261">
    <property type="entry name" value="FrsA_esterase"/>
</dbReference>
<sequence>MDTGQWLLPSLGAALALLLGRAGLHWAIRRGLQAPMVPEQGSPGDLGLPFRECAIAGPRGKRLFAWMIPAATAAAPTVAVLHGWGGNAEMMLPLAAPLHRAGYAVLLLDARSHGRSEADTFASLPRFAEDLEAALDWLPGQPEVDGRRLAVLGHSVGAGAALLVASRRDGLAAAVSVAAFAHPAAMMRRWLWALHIPYLPLGWYILRYVERTIGHRFDAIAPIRSIARARCPVLLVHGDADDTVPLAEARAILAARGDTAAELLVVPGSHDSYGEVEEQMPRLLEFLAAHLHPGEAGPATPGAS</sequence>
<organism evidence="4 5">
    <name type="scientific">Azospira oryzae</name>
    <dbReference type="NCBI Taxonomy" id="146939"/>
    <lineage>
        <taxon>Bacteria</taxon>
        <taxon>Pseudomonadati</taxon>
        <taxon>Pseudomonadota</taxon>
        <taxon>Betaproteobacteria</taxon>
        <taxon>Rhodocyclales</taxon>
        <taxon>Rhodocyclaceae</taxon>
        <taxon>Azospira</taxon>
    </lineage>
</organism>
<comment type="caution">
    <text evidence="4">The sequence shown here is derived from an EMBL/GenBank/DDBJ whole genome shotgun (WGS) entry which is preliminary data.</text>
</comment>
<evidence type="ECO:0000313" key="5">
    <source>
        <dbReference type="Proteomes" id="UP000292136"/>
    </source>
</evidence>
<name>A0ABY0IM33_9RHOO</name>
<evidence type="ECO:0000256" key="2">
    <source>
        <dbReference type="SAM" id="Phobius"/>
    </source>
</evidence>
<dbReference type="Proteomes" id="UP000292136">
    <property type="component" value="Unassembled WGS sequence"/>
</dbReference>
<accession>A0ABY0IM33</accession>
<dbReference type="SUPFAM" id="SSF53474">
    <property type="entry name" value="alpha/beta-Hydrolases"/>
    <property type="match status" value="1"/>
</dbReference>
<keyword evidence="2" id="KW-0472">Membrane</keyword>
<keyword evidence="1" id="KW-0378">Hydrolase</keyword>
<keyword evidence="5" id="KW-1185">Reference proteome</keyword>
<protein>
    <submittedName>
        <fullName evidence="4">Serine aminopeptidase S33 family</fullName>
    </submittedName>
</protein>
<feature type="transmembrane region" description="Helical" evidence="2">
    <location>
        <begin position="63"/>
        <end position="84"/>
    </location>
</feature>
<dbReference type="InterPro" id="IPR022742">
    <property type="entry name" value="Hydrolase_4"/>
</dbReference>
<keyword evidence="4" id="KW-0031">Aminopeptidase</keyword>
<dbReference type="PANTHER" id="PTHR22946">
    <property type="entry name" value="DIENELACTONE HYDROLASE DOMAIN-CONTAINING PROTEIN-RELATED"/>
    <property type="match status" value="1"/>
</dbReference>
<keyword evidence="4" id="KW-0645">Protease</keyword>
<feature type="domain" description="Serine aminopeptidase S33" evidence="3">
    <location>
        <begin position="76"/>
        <end position="191"/>
    </location>
</feature>
<dbReference type="Pfam" id="PF12146">
    <property type="entry name" value="Hydrolase_4"/>
    <property type="match status" value="1"/>
</dbReference>
<evidence type="ECO:0000259" key="3">
    <source>
        <dbReference type="Pfam" id="PF12146"/>
    </source>
</evidence>
<dbReference type="PANTHER" id="PTHR22946:SF9">
    <property type="entry name" value="POLYKETIDE TRANSFERASE AF380"/>
    <property type="match status" value="1"/>
</dbReference>
<evidence type="ECO:0000256" key="1">
    <source>
        <dbReference type="ARBA" id="ARBA00022801"/>
    </source>
</evidence>
<dbReference type="InterPro" id="IPR029058">
    <property type="entry name" value="AB_hydrolase_fold"/>
</dbReference>